<reference evidence="2 3" key="1">
    <citation type="submission" date="2012-04" db="EMBL/GenBank/DDBJ databases">
        <title>The Genome Sequence of Saprolegnia declina VS20.</title>
        <authorList>
            <consortium name="The Broad Institute Genome Sequencing Platform"/>
            <person name="Russ C."/>
            <person name="Nusbaum C."/>
            <person name="Tyler B."/>
            <person name="van West P."/>
            <person name="Dieguez-Uribeondo J."/>
            <person name="de Bruijn I."/>
            <person name="Tripathy S."/>
            <person name="Jiang R."/>
            <person name="Young S.K."/>
            <person name="Zeng Q."/>
            <person name="Gargeya S."/>
            <person name="Fitzgerald M."/>
            <person name="Haas B."/>
            <person name="Abouelleil A."/>
            <person name="Alvarado L."/>
            <person name="Arachchi H.M."/>
            <person name="Berlin A."/>
            <person name="Chapman S.B."/>
            <person name="Goldberg J."/>
            <person name="Griggs A."/>
            <person name="Gujja S."/>
            <person name="Hansen M."/>
            <person name="Howarth C."/>
            <person name="Imamovic A."/>
            <person name="Larimer J."/>
            <person name="McCowen C."/>
            <person name="Montmayeur A."/>
            <person name="Murphy C."/>
            <person name="Neiman D."/>
            <person name="Pearson M."/>
            <person name="Priest M."/>
            <person name="Roberts A."/>
            <person name="Saif S."/>
            <person name="Shea T."/>
            <person name="Sisk P."/>
            <person name="Sykes S."/>
            <person name="Wortman J."/>
            <person name="Nusbaum C."/>
            <person name="Birren B."/>
        </authorList>
    </citation>
    <scope>NUCLEOTIDE SEQUENCE [LARGE SCALE GENOMIC DNA]</scope>
    <source>
        <strain evidence="2 3">VS20</strain>
    </source>
</reference>
<evidence type="ECO:0000256" key="1">
    <source>
        <dbReference type="SAM" id="MobiDB-lite"/>
    </source>
</evidence>
<dbReference type="VEuPathDB" id="FungiDB:SDRG_06279"/>
<sequence>MAALHDDGLDERLRLKIQPHPPKFPFKGHPFEITVYLVDGSEHLRTGIKLPLQVDLVIGEKQGDRRMLRLDPSTKPLIDGDGMCKLKLSIEETSMAHGNKKFHLSISPASSGLDVTPILSNEMTVIRHRLVIQEELPELWYKDEGGRDKCMLLPVHLVDHNNNPVGSRPVPLRVTLLYENEHPVLKQDILKMSPDSQRVIDQHGKAVLKLRIEDVSKNHQGQAFRLKVEADTAQSPINFDVAFDLSTTISVRSKRNKRRGPPTSSALGGLKAPHIITGESHGSPTHLDLVSPSDAKRSRQDHLDVPTSSAAKMNPSMESVLSWTGSVVQGLQHLEWQPIGFETKPDGSMDRDRPIYRCPACWRYKDTLTFDTQQHDAKCLIANLLLTYATETVHHYDALLKLTDKIQERSGNKGFAAPSAIAASSNGVSNPSNNGNSNNNGPTPQSMPMYGKPPSGMVSSSAATGPPQLQRGITDMVNSLDVPPNLFRGNSSSLAEFSELLDDSNGNSFMAPTSSEVSLAIEVQVYCVIARMSALSNNAYAGFPAFDMGLHLLGFYQESQDTSTTQIVFCPINDVHGISTYEVQRFQMMVRQELKEESKAVFRLDRFSNDLNKLKENVMFFHWETNKERQVPQWVM</sequence>
<keyword evidence="3" id="KW-1185">Reference proteome</keyword>
<evidence type="ECO:0000313" key="3">
    <source>
        <dbReference type="Proteomes" id="UP000030762"/>
    </source>
</evidence>
<protein>
    <submittedName>
        <fullName evidence="2">Uncharacterized protein</fullName>
    </submittedName>
</protein>
<dbReference type="InParanoid" id="T0QE37"/>
<feature type="compositionally biased region" description="Low complexity" evidence="1">
    <location>
        <begin position="424"/>
        <end position="442"/>
    </location>
</feature>
<feature type="region of interest" description="Disordered" evidence="1">
    <location>
        <begin position="424"/>
        <end position="465"/>
    </location>
</feature>
<organism evidence="2 3">
    <name type="scientific">Saprolegnia diclina (strain VS20)</name>
    <dbReference type="NCBI Taxonomy" id="1156394"/>
    <lineage>
        <taxon>Eukaryota</taxon>
        <taxon>Sar</taxon>
        <taxon>Stramenopiles</taxon>
        <taxon>Oomycota</taxon>
        <taxon>Saprolegniomycetes</taxon>
        <taxon>Saprolegniales</taxon>
        <taxon>Saprolegniaceae</taxon>
        <taxon>Saprolegnia</taxon>
    </lineage>
</organism>
<dbReference type="EMBL" id="JH767148">
    <property type="protein sequence ID" value="EQC36164.1"/>
    <property type="molecule type" value="Genomic_DNA"/>
</dbReference>
<dbReference type="OMA" id="NADHEMM"/>
<evidence type="ECO:0000313" key="2">
    <source>
        <dbReference type="EMBL" id="EQC36164.1"/>
    </source>
</evidence>
<dbReference type="GeneID" id="19947006"/>
<feature type="compositionally biased region" description="Basic and acidic residues" evidence="1">
    <location>
        <begin position="294"/>
        <end position="304"/>
    </location>
</feature>
<name>T0QE37_SAPDV</name>
<dbReference type="OrthoDB" id="69973at2759"/>
<gene>
    <name evidence="2" type="ORF">SDRG_06279</name>
</gene>
<dbReference type="RefSeq" id="XP_008610270.1">
    <property type="nucleotide sequence ID" value="XM_008612048.1"/>
</dbReference>
<accession>T0QE37</accession>
<proteinExistence type="predicted"/>
<feature type="region of interest" description="Disordered" evidence="1">
    <location>
        <begin position="252"/>
        <end position="310"/>
    </location>
</feature>
<dbReference type="Proteomes" id="UP000030762">
    <property type="component" value="Unassembled WGS sequence"/>
</dbReference>
<dbReference type="AlphaFoldDB" id="T0QE37"/>
<dbReference type="eggNOG" id="ENOG502QPK2">
    <property type="taxonomic scope" value="Eukaryota"/>
</dbReference>